<evidence type="ECO:0000256" key="7">
    <source>
        <dbReference type="ARBA" id="ARBA00022777"/>
    </source>
</evidence>
<evidence type="ECO:0000256" key="13">
    <source>
        <dbReference type="RuleBase" id="RU363034"/>
    </source>
</evidence>
<dbReference type="InterPro" id="IPR001312">
    <property type="entry name" value="Hexokinase"/>
</dbReference>
<feature type="coiled-coil region" evidence="14">
    <location>
        <begin position="1018"/>
        <end position="1090"/>
    </location>
</feature>
<dbReference type="CDD" id="cd00190">
    <property type="entry name" value="Tryp_SPc"/>
    <property type="match status" value="1"/>
</dbReference>
<dbReference type="SMART" id="SM00020">
    <property type="entry name" value="Tryp_SPc"/>
    <property type="match status" value="1"/>
</dbReference>
<dbReference type="PROSITE" id="PS00134">
    <property type="entry name" value="TRYPSIN_HIS"/>
    <property type="match status" value="1"/>
</dbReference>
<feature type="domain" description="C1q" evidence="17">
    <location>
        <begin position="856"/>
        <end position="1001"/>
    </location>
</feature>
<dbReference type="Proteomes" id="UP000005408">
    <property type="component" value="Unassembled WGS sequence"/>
</dbReference>
<keyword evidence="9" id="KW-0324">Glycolysis</keyword>
<dbReference type="InterPro" id="IPR008983">
    <property type="entry name" value="Tumour_necrosis_fac-like_dom"/>
</dbReference>
<evidence type="ECO:0000256" key="4">
    <source>
        <dbReference type="ARBA" id="ARBA00012324"/>
    </source>
</evidence>
<dbReference type="Pfam" id="PF00386">
    <property type="entry name" value="C1q"/>
    <property type="match status" value="2"/>
</dbReference>
<dbReference type="SUPFAM" id="SSF49842">
    <property type="entry name" value="TNF-like"/>
    <property type="match status" value="2"/>
</dbReference>
<dbReference type="InterPro" id="IPR001073">
    <property type="entry name" value="C1q_dom"/>
</dbReference>
<dbReference type="PROSITE" id="PS50240">
    <property type="entry name" value="TRYPSIN_DOM"/>
    <property type="match status" value="1"/>
</dbReference>
<evidence type="ECO:0000256" key="11">
    <source>
        <dbReference type="ARBA" id="ARBA00047905"/>
    </source>
</evidence>
<dbReference type="GO" id="GO:0006096">
    <property type="term" value="P:glycolytic process"/>
    <property type="evidence" value="ECO:0007669"/>
    <property type="project" value="UniProtKB-KW"/>
</dbReference>
<keyword evidence="13" id="KW-0378">Hydrolase</keyword>
<keyword evidence="13" id="KW-0645">Protease</keyword>
<feature type="domain" description="C1q" evidence="17">
    <location>
        <begin position="1094"/>
        <end position="1231"/>
    </location>
</feature>
<comment type="similarity">
    <text evidence="3">Belongs to the hexokinase family.</text>
</comment>
<dbReference type="PROSITE" id="PS00135">
    <property type="entry name" value="TRYPSIN_SER"/>
    <property type="match status" value="1"/>
</dbReference>
<dbReference type="PRINTS" id="PR00475">
    <property type="entry name" value="HEXOKINASE"/>
</dbReference>
<dbReference type="Gene3D" id="3.30.420.40">
    <property type="match status" value="1"/>
</dbReference>
<dbReference type="Gene3D" id="3.40.367.20">
    <property type="match status" value="1"/>
</dbReference>
<evidence type="ECO:0000259" key="16">
    <source>
        <dbReference type="PROSITE" id="PS50240"/>
    </source>
</evidence>
<dbReference type="FunFam" id="3.30.420.40:FF:000805">
    <property type="entry name" value="Hexokinase-2"/>
    <property type="match status" value="1"/>
</dbReference>
<dbReference type="GO" id="GO:0008865">
    <property type="term" value="F:fructokinase activity"/>
    <property type="evidence" value="ECO:0007669"/>
    <property type="project" value="TreeGrafter"/>
</dbReference>
<dbReference type="InterPro" id="IPR043129">
    <property type="entry name" value="ATPase_NBD"/>
</dbReference>
<dbReference type="InterPro" id="IPR022672">
    <property type="entry name" value="Hexokinase_N"/>
</dbReference>
<dbReference type="PANTHER" id="PTHR19443:SF54">
    <property type="entry name" value="PHOSPHOTRANSFERASE"/>
    <property type="match status" value="1"/>
</dbReference>
<evidence type="ECO:0000256" key="12">
    <source>
        <dbReference type="ARBA" id="ARBA00048160"/>
    </source>
</evidence>
<comment type="pathway">
    <text evidence="2">Carbohydrate metabolism; hexose metabolism.</text>
</comment>
<comment type="catalytic activity">
    <reaction evidence="10">
        <text>a D-hexose + ATP = a D-hexose 6-phosphate + ADP + H(+)</text>
        <dbReference type="Rhea" id="RHEA:22740"/>
        <dbReference type="ChEBI" id="CHEBI:4194"/>
        <dbReference type="ChEBI" id="CHEBI:15378"/>
        <dbReference type="ChEBI" id="CHEBI:30616"/>
        <dbReference type="ChEBI" id="CHEBI:229467"/>
        <dbReference type="ChEBI" id="CHEBI:456216"/>
        <dbReference type="EC" id="2.7.1.1"/>
    </reaction>
    <physiologicalReaction direction="left-to-right" evidence="10">
        <dbReference type="Rhea" id="RHEA:22741"/>
    </physiologicalReaction>
</comment>
<feature type="domain" description="Peptidase S1" evidence="16">
    <location>
        <begin position="465"/>
        <end position="766"/>
    </location>
</feature>
<evidence type="ECO:0000313" key="18">
    <source>
        <dbReference type="EnsemblMetazoa" id="G15069.15:cds"/>
    </source>
</evidence>
<feature type="compositionally biased region" description="Basic and acidic residues" evidence="15">
    <location>
        <begin position="819"/>
        <end position="842"/>
    </location>
</feature>
<dbReference type="PROSITE" id="PS50871">
    <property type="entry name" value="C1Q"/>
    <property type="match status" value="2"/>
</dbReference>
<dbReference type="InterPro" id="IPR043504">
    <property type="entry name" value="Peptidase_S1_PA_chymotrypsin"/>
</dbReference>
<dbReference type="InterPro" id="IPR001254">
    <property type="entry name" value="Trypsin_dom"/>
</dbReference>
<keyword evidence="19" id="KW-1185">Reference proteome</keyword>
<dbReference type="GO" id="GO:0005524">
    <property type="term" value="F:ATP binding"/>
    <property type="evidence" value="ECO:0007669"/>
    <property type="project" value="UniProtKB-KW"/>
</dbReference>
<protein>
    <recommendedName>
        <fullName evidence="4">hexokinase</fullName>
        <ecNumber evidence="4">2.7.1.1</ecNumber>
    </recommendedName>
</protein>
<evidence type="ECO:0000256" key="6">
    <source>
        <dbReference type="ARBA" id="ARBA00022741"/>
    </source>
</evidence>
<keyword evidence="14" id="KW-0175">Coiled coil</keyword>
<dbReference type="InterPro" id="IPR018114">
    <property type="entry name" value="TRYPSIN_HIS"/>
</dbReference>
<dbReference type="SMR" id="A0A8W8IMT8"/>
<dbReference type="AlphaFoldDB" id="A0A8W8IMT8"/>
<proteinExistence type="inferred from homology"/>
<evidence type="ECO:0000256" key="10">
    <source>
        <dbReference type="ARBA" id="ARBA00044613"/>
    </source>
</evidence>
<organism evidence="18 19">
    <name type="scientific">Magallana gigas</name>
    <name type="common">Pacific oyster</name>
    <name type="synonym">Crassostrea gigas</name>
    <dbReference type="NCBI Taxonomy" id="29159"/>
    <lineage>
        <taxon>Eukaryota</taxon>
        <taxon>Metazoa</taxon>
        <taxon>Spiralia</taxon>
        <taxon>Lophotrochozoa</taxon>
        <taxon>Mollusca</taxon>
        <taxon>Bivalvia</taxon>
        <taxon>Autobranchia</taxon>
        <taxon>Pteriomorphia</taxon>
        <taxon>Ostreida</taxon>
        <taxon>Ostreoidea</taxon>
        <taxon>Ostreidae</taxon>
        <taxon>Magallana</taxon>
    </lineage>
</organism>
<dbReference type="InterPro" id="IPR009003">
    <property type="entry name" value="Peptidase_S1_PA"/>
</dbReference>
<evidence type="ECO:0000256" key="15">
    <source>
        <dbReference type="SAM" id="MobiDB-lite"/>
    </source>
</evidence>
<name>A0A8W8IMT8_MAGGI</name>
<comment type="catalytic activity">
    <reaction evidence="11">
        <text>D-fructose + ATP = D-fructose 6-phosphate + ADP + H(+)</text>
        <dbReference type="Rhea" id="RHEA:16125"/>
        <dbReference type="ChEBI" id="CHEBI:15378"/>
        <dbReference type="ChEBI" id="CHEBI:30616"/>
        <dbReference type="ChEBI" id="CHEBI:37721"/>
        <dbReference type="ChEBI" id="CHEBI:61527"/>
        <dbReference type="ChEBI" id="CHEBI:456216"/>
        <dbReference type="EC" id="2.7.1.1"/>
    </reaction>
    <physiologicalReaction direction="left-to-right" evidence="11">
        <dbReference type="Rhea" id="RHEA:16126"/>
    </physiologicalReaction>
</comment>
<keyword evidence="13" id="KW-0720">Serine protease</keyword>
<evidence type="ECO:0000259" key="17">
    <source>
        <dbReference type="PROSITE" id="PS50871"/>
    </source>
</evidence>
<dbReference type="InterPro" id="IPR033116">
    <property type="entry name" value="TRYPSIN_SER"/>
</dbReference>
<dbReference type="GO" id="GO:0004252">
    <property type="term" value="F:serine-type endopeptidase activity"/>
    <property type="evidence" value="ECO:0007669"/>
    <property type="project" value="InterPro"/>
</dbReference>
<evidence type="ECO:0000256" key="8">
    <source>
        <dbReference type="ARBA" id="ARBA00022840"/>
    </source>
</evidence>
<dbReference type="EnsemblMetazoa" id="G15069.15">
    <property type="protein sequence ID" value="G15069.15:cds"/>
    <property type="gene ID" value="G15069"/>
</dbReference>
<keyword evidence="7" id="KW-0418">Kinase</keyword>
<evidence type="ECO:0000256" key="14">
    <source>
        <dbReference type="SAM" id="Coils"/>
    </source>
</evidence>
<evidence type="ECO:0000256" key="2">
    <source>
        <dbReference type="ARBA" id="ARBA00005028"/>
    </source>
</evidence>
<dbReference type="GO" id="GO:0005829">
    <property type="term" value="C:cytosol"/>
    <property type="evidence" value="ECO:0007669"/>
    <property type="project" value="TreeGrafter"/>
</dbReference>
<dbReference type="SUPFAM" id="SSF53067">
    <property type="entry name" value="Actin-like ATPase domain"/>
    <property type="match status" value="2"/>
</dbReference>
<dbReference type="Pfam" id="PF00089">
    <property type="entry name" value="Trypsin"/>
    <property type="match status" value="1"/>
</dbReference>
<dbReference type="SUPFAM" id="SSF50494">
    <property type="entry name" value="Trypsin-like serine proteases"/>
    <property type="match status" value="1"/>
</dbReference>
<accession>A0A8W8IMT8</accession>
<dbReference type="Gene3D" id="2.40.10.10">
    <property type="entry name" value="Trypsin-like serine proteases"/>
    <property type="match status" value="2"/>
</dbReference>
<dbReference type="Pfam" id="PF00349">
    <property type="entry name" value="Hexokinase_1"/>
    <property type="match status" value="1"/>
</dbReference>
<dbReference type="GO" id="GO:0001678">
    <property type="term" value="P:intracellular glucose homeostasis"/>
    <property type="evidence" value="ECO:0007669"/>
    <property type="project" value="InterPro"/>
</dbReference>
<dbReference type="Gene3D" id="2.60.120.40">
    <property type="match status" value="2"/>
</dbReference>
<evidence type="ECO:0000256" key="3">
    <source>
        <dbReference type="ARBA" id="ARBA00009225"/>
    </source>
</evidence>
<dbReference type="GO" id="GO:0006006">
    <property type="term" value="P:glucose metabolic process"/>
    <property type="evidence" value="ECO:0007669"/>
    <property type="project" value="TreeGrafter"/>
</dbReference>
<reference evidence="18" key="1">
    <citation type="submission" date="2022-08" db="UniProtKB">
        <authorList>
            <consortium name="EnsemblMetazoa"/>
        </authorList>
    </citation>
    <scope>IDENTIFICATION</scope>
    <source>
        <strain evidence="18">05x7-T-G4-1.051#20</strain>
    </source>
</reference>
<keyword evidence="8" id="KW-0067">ATP-binding</keyword>
<dbReference type="Pfam" id="PF03727">
    <property type="entry name" value="Hexokinase_2"/>
    <property type="match status" value="1"/>
</dbReference>
<dbReference type="EC" id="2.7.1.1" evidence="4"/>
<comment type="pathway">
    <text evidence="1">Carbohydrate degradation; glycolysis; D-glyceraldehyde 3-phosphate and glycerone phosphate from D-glucose: step 1/4.</text>
</comment>
<keyword evidence="6" id="KW-0547">Nucleotide-binding</keyword>
<evidence type="ECO:0000256" key="1">
    <source>
        <dbReference type="ARBA" id="ARBA00004888"/>
    </source>
</evidence>
<dbReference type="PROSITE" id="PS51748">
    <property type="entry name" value="HEXOKINASE_2"/>
    <property type="match status" value="1"/>
</dbReference>
<evidence type="ECO:0000256" key="5">
    <source>
        <dbReference type="ARBA" id="ARBA00022679"/>
    </source>
</evidence>
<sequence>MDVFEDQINLANTLDPEKRKKSNLLWECTYVRNLLTGKENGEYLGLDLGGTNFRVVRVVMKDGEATTTTKYYNLDDKILSGPCQHIFDHIAESLESFLKEENITASCLPVGFTFSFPSDQKSLKNSILVTWTKSFKCPDGVGQDACVMLEEAIARRKDMPVKLDVMARISDTTGALMAGNYADKKCRIGVILGTGSNAAFVERIENYNKFEGKDPDTKQIIVNTEWGAFGDNGCCDFYRNDFEREVDKYSNHVNSFTFEKSFSGMYLGELVRLVMVKLVDEGCLFKGNPCPELKKRWEFPTSYVTSIEEDTDTSKNTWSVLKALNLADVATEEDVAIVRETCAVVSERGAKIVAAALAVLLQHINLPEVTIAFDGSVYEKHPKFRIHIADLLAKLVPTTKCTMIMVKDGSGQGAAFVAAVEYKPMIKKVEVVLSPTRRLNPVRLRCSAISPVKVRSFTSSDNGSIITGHDVQAFDYPRSAFSVDGTPRRWPVKTKTRDWRENGGRWRMAVHFVCGGSVLNDRWILTAAHCFYDRNGGSEKRNPSNWEAKLASASLKSNPLEKIKNFLGKLFDKESWRYWEVDVDRIVLHPQYSDNNFWEHDLALVRLSRSVPSGPKYDKIKRVILPSVDNASFPGIGDDCVMKGWGCKAGGAKLSFVAHSVSLPVYDRKSCAQIYGTSDIGKRICAGYLHNGKGICKGDSGGPLTCRDNDGRWIQVGVASFSSRDKPGNYPAVFTLLLEVNGIETMPTFPHCRLTLNVLWLTGCLLVLCTSAEINISTDEFAAWKTEIEDQIIRLQKENMEIRETKSSPPKKNANNQNEAKKEEDDPTLLERRTNADRREGQRTQISRIIPGTSEQLQESVIFHSYLSSNSPSNLSTHHVIAFDAIPINKGNGYHHDNGIFEAPRPGTYVFFWNIYTYPRGYISTELVVNGNVISSGNTDSHADDGIMSATNVAIADLVTGDHVPNSSTPGSLHNYIDIMASPPNRLILHIGWLTGCLLVLCTSAEINISTDELAAWKAEIEHQISSLQKEIMEIRETNKILSTKVGRLEDKVIEMEADRNKMSEIIECQNEELRNLHKKDDNRNELKKEGTDPILLERRTDGDRNEGQKVQRIIQGTSEPRQEPVIFHRNGYHHDNGIFEAPRPGTYVFFWTIYTHPRGYVPTELVANGNVISSGVTDSHADDGIQSGTGVAIADLVAGDHVYVRIRHTATNYIFSIAEGRSTFSGWLLH</sequence>
<dbReference type="InterPro" id="IPR022673">
    <property type="entry name" value="Hexokinase_C"/>
</dbReference>
<dbReference type="GO" id="GO:0005739">
    <property type="term" value="C:mitochondrion"/>
    <property type="evidence" value="ECO:0007669"/>
    <property type="project" value="TreeGrafter"/>
</dbReference>
<comment type="catalytic activity">
    <reaction evidence="12">
        <text>D-glucose + ATP = D-glucose 6-phosphate + ADP + H(+)</text>
        <dbReference type="Rhea" id="RHEA:17825"/>
        <dbReference type="ChEBI" id="CHEBI:4167"/>
        <dbReference type="ChEBI" id="CHEBI:15378"/>
        <dbReference type="ChEBI" id="CHEBI:30616"/>
        <dbReference type="ChEBI" id="CHEBI:61548"/>
        <dbReference type="ChEBI" id="CHEBI:456216"/>
        <dbReference type="EC" id="2.7.1.1"/>
    </reaction>
    <physiologicalReaction direction="left-to-right" evidence="12">
        <dbReference type="Rhea" id="RHEA:17826"/>
    </physiologicalReaction>
</comment>
<keyword evidence="5" id="KW-0808">Transferase</keyword>
<dbReference type="GO" id="GO:0006508">
    <property type="term" value="P:proteolysis"/>
    <property type="evidence" value="ECO:0007669"/>
    <property type="project" value="UniProtKB-KW"/>
</dbReference>
<evidence type="ECO:0000313" key="19">
    <source>
        <dbReference type="Proteomes" id="UP000005408"/>
    </source>
</evidence>
<evidence type="ECO:0000256" key="9">
    <source>
        <dbReference type="ARBA" id="ARBA00023152"/>
    </source>
</evidence>
<dbReference type="SMART" id="SM00110">
    <property type="entry name" value="C1Q"/>
    <property type="match status" value="1"/>
</dbReference>
<dbReference type="GO" id="GO:0005536">
    <property type="term" value="F:D-glucose binding"/>
    <property type="evidence" value="ECO:0007669"/>
    <property type="project" value="InterPro"/>
</dbReference>
<dbReference type="FunFam" id="3.40.367.20:FF:000005">
    <property type="entry name" value="Phosphotransferase"/>
    <property type="match status" value="1"/>
</dbReference>
<dbReference type="PANTHER" id="PTHR19443">
    <property type="entry name" value="HEXOKINASE"/>
    <property type="match status" value="1"/>
</dbReference>
<feature type="region of interest" description="Disordered" evidence="15">
    <location>
        <begin position="801"/>
        <end position="850"/>
    </location>
</feature>
<dbReference type="GO" id="GO:0004340">
    <property type="term" value="F:glucokinase activity"/>
    <property type="evidence" value="ECO:0007669"/>
    <property type="project" value="TreeGrafter"/>
</dbReference>